<feature type="compositionally biased region" description="Basic and acidic residues" evidence="7">
    <location>
        <begin position="410"/>
        <end position="420"/>
    </location>
</feature>
<dbReference type="InterPro" id="IPR027417">
    <property type="entry name" value="P-loop_NTPase"/>
</dbReference>
<evidence type="ECO:0000256" key="7">
    <source>
        <dbReference type="SAM" id="MobiDB-lite"/>
    </source>
</evidence>
<dbReference type="PROSITE" id="PS51192">
    <property type="entry name" value="HELICASE_ATP_BIND_1"/>
    <property type="match status" value="1"/>
</dbReference>
<dbReference type="InterPro" id="IPR001650">
    <property type="entry name" value="Helicase_C-like"/>
</dbReference>
<dbReference type="EMBL" id="CP133270">
    <property type="protein sequence ID" value="WVX66173.1"/>
    <property type="molecule type" value="Genomic_DNA"/>
</dbReference>
<name>A0ABZ2C1C0_9PROT</name>
<dbReference type="PROSITE" id="PS51195">
    <property type="entry name" value="Q_MOTIF"/>
    <property type="match status" value="1"/>
</dbReference>
<dbReference type="PANTHER" id="PTHR47959:SF1">
    <property type="entry name" value="ATP-DEPENDENT RNA HELICASE DBPA"/>
    <property type="match status" value="1"/>
</dbReference>
<dbReference type="InterPro" id="IPR050079">
    <property type="entry name" value="DEAD_box_RNA_helicase"/>
</dbReference>
<keyword evidence="3 11" id="KW-0347">Helicase</keyword>
<evidence type="ECO:0000256" key="1">
    <source>
        <dbReference type="ARBA" id="ARBA00022741"/>
    </source>
</evidence>
<accession>A0ABZ2C1C0</accession>
<evidence type="ECO:0000313" key="11">
    <source>
        <dbReference type="EMBL" id="WVX66173.1"/>
    </source>
</evidence>
<comment type="similarity">
    <text evidence="5">Belongs to the DEAD box helicase family.</text>
</comment>
<feature type="compositionally biased region" description="Basic and acidic residues" evidence="7">
    <location>
        <begin position="358"/>
        <end position="392"/>
    </location>
</feature>
<dbReference type="CDD" id="cd00268">
    <property type="entry name" value="DEADc"/>
    <property type="match status" value="1"/>
</dbReference>
<feature type="domain" description="DEAD-box RNA helicase Q" evidence="10">
    <location>
        <begin position="2"/>
        <end position="30"/>
    </location>
</feature>
<gene>
    <name evidence="11" type="ORF">Bealeia1_00346</name>
</gene>
<proteinExistence type="inferred from homology"/>
<dbReference type="SMART" id="SM00487">
    <property type="entry name" value="DEXDc"/>
    <property type="match status" value="1"/>
</dbReference>
<feature type="domain" description="Helicase ATP-binding" evidence="8">
    <location>
        <begin position="33"/>
        <end position="203"/>
    </location>
</feature>
<keyword evidence="1" id="KW-0547">Nucleotide-binding</keyword>
<dbReference type="CDD" id="cd18787">
    <property type="entry name" value="SF2_C_DEAD"/>
    <property type="match status" value="1"/>
</dbReference>
<dbReference type="PROSITE" id="PS51194">
    <property type="entry name" value="HELICASE_CTER"/>
    <property type="match status" value="1"/>
</dbReference>
<evidence type="ECO:0000256" key="2">
    <source>
        <dbReference type="ARBA" id="ARBA00022801"/>
    </source>
</evidence>
<dbReference type="Pfam" id="PF00270">
    <property type="entry name" value="DEAD"/>
    <property type="match status" value="1"/>
</dbReference>
<evidence type="ECO:0000259" key="9">
    <source>
        <dbReference type="PROSITE" id="PS51194"/>
    </source>
</evidence>
<evidence type="ECO:0000256" key="6">
    <source>
        <dbReference type="PROSITE-ProRule" id="PRU00552"/>
    </source>
</evidence>
<reference evidence="11 12" key="1">
    <citation type="journal article" date="2024" name="Environ. Microbiol.">
        <title>Novel evolutionary insights on the interactions of the Holosporales (Alphaproteobacteria) with eukaryotic hosts from comparative genomics.</title>
        <authorList>
            <person name="Giovannini M."/>
            <person name="Petroni G."/>
            <person name="Castelli M."/>
        </authorList>
    </citation>
    <scope>NUCLEOTIDE SEQUENCE [LARGE SCALE GENOMIC DNA]</scope>
    <source>
        <strain evidence="11 12">US_Bl 15I1</strain>
    </source>
</reference>
<dbReference type="InterPro" id="IPR044742">
    <property type="entry name" value="DEAD/DEAH_RhlB"/>
</dbReference>
<feature type="short sequence motif" description="Q motif" evidence="6">
    <location>
        <begin position="2"/>
        <end position="30"/>
    </location>
</feature>
<evidence type="ECO:0000313" key="12">
    <source>
        <dbReference type="Proteomes" id="UP001330434"/>
    </source>
</evidence>
<dbReference type="RefSeq" id="WP_331256698.1">
    <property type="nucleotide sequence ID" value="NZ_JAVHWZ010000003.1"/>
</dbReference>
<feature type="domain" description="Helicase C-terminal" evidence="9">
    <location>
        <begin position="214"/>
        <end position="373"/>
    </location>
</feature>
<keyword evidence="4" id="KW-0067">ATP-binding</keyword>
<dbReference type="InterPro" id="IPR011545">
    <property type="entry name" value="DEAD/DEAH_box_helicase_dom"/>
</dbReference>
<feature type="compositionally biased region" description="Polar residues" evidence="7">
    <location>
        <begin position="452"/>
        <end position="464"/>
    </location>
</feature>
<dbReference type="InterPro" id="IPR014014">
    <property type="entry name" value="RNA_helicase_DEAD_Q_motif"/>
</dbReference>
<dbReference type="Gene3D" id="3.40.50.300">
    <property type="entry name" value="P-loop containing nucleotide triphosphate hydrolases"/>
    <property type="match status" value="2"/>
</dbReference>
<dbReference type="GO" id="GO:0004386">
    <property type="term" value="F:helicase activity"/>
    <property type="evidence" value="ECO:0007669"/>
    <property type="project" value="UniProtKB-KW"/>
</dbReference>
<organism evidence="11 12">
    <name type="scientific">Candidatus Bealeia paramacronuclearis</name>
    <dbReference type="NCBI Taxonomy" id="1921001"/>
    <lineage>
        <taxon>Bacteria</taxon>
        <taxon>Pseudomonadati</taxon>
        <taxon>Pseudomonadota</taxon>
        <taxon>Alphaproteobacteria</taxon>
        <taxon>Holosporales</taxon>
        <taxon>Holosporaceae</taxon>
        <taxon>Candidatus Bealeia</taxon>
    </lineage>
</organism>
<dbReference type="Pfam" id="PF00271">
    <property type="entry name" value="Helicase_C"/>
    <property type="match status" value="1"/>
</dbReference>
<evidence type="ECO:0000256" key="3">
    <source>
        <dbReference type="ARBA" id="ARBA00022806"/>
    </source>
</evidence>
<evidence type="ECO:0000256" key="4">
    <source>
        <dbReference type="ARBA" id="ARBA00022840"/>
    </source>
</evidence>
<evidence type="ECO:0000259" key="8">
    <source>
        <dbReference type="PROSITE" id="PS51192"/>
    </source>
</evidence>
<evidence type="ECO:0000259" key="10">
    <source>
        <dbReference type="PROSITE" id="PS51195"/>
    </source>
</evidence>
<dbReference type="Proteomes" id="UP001330434">
    <property type="component" value="Chromosome"/>
</dbReference>
<sequence>MTTFRDMGLPSMLQQALDGLGFTLPTPIQAKAVPLALQGSDILGSAKTGTGKTLTFALPLLNHLLENVESSSVILSPTRELAQQIHNAIRALMGGRFGMKTALLIGGEPYGKQFSQLRMNPRIVVGTPGRVIDHLEKRTLVISDSDFLVLDETDRMFDMGLGEQVDEIISRMPTQRQTLMFSATFTPKVEALAQKYLKSPVRIFVDSGHTTAQNLREEIIELKDSDKDKTLLKALDQREGSVIIFVKTKSGADRLARYLTSENHSAAAIHGDLRQQRRERVMNAFRQGRHRIMVATDVAARGIDIPHIRHVINYDLPHSPEDYIHRVGRTARAGAEGFALNFISSGDQRRWYAIQRLMHPDQARSQRSERSERSRSSEESPRRGDRPWDRKRSTSRVSSEGQKSFKFGNRKPDSRAEFVKKPSNYEGKPRDYEAKPRSYEGKPRDFEPRAKSSFSKPQGESSFFANKKRDSGSQKDKSRRFDSSKSGAPFGKSKTGERFKSNAGPAKPFAAKKRSWDGKKSPSFKKAS</sequence>
<feature type="compositionally biased region" description="Basic and acidic residues" evidence="7">
    <location>
        <begin position="427"/>
        <end position="450"/>
    </location>
</feature>
<keyword evidence="12" id="KW-1185">Reference proteome</keyword>
<evidence type="ECO:0000256" key="5">
    <source>
        <dbReference type="ARBA" id="ARBA00038437"/>
    </source>
</evidence>
<keyword evidence="2" id="KW-0378">Hydrolase</keyword>
<feature type="compositionally biased region" description="Basic and acidic residues" evidence="7">
    <location>
        <begin position="467"/>
        <end position="483"/>
    </location>
</feature>
<feature type="region of interest" description="Disordered" evidence="7">
    <location>
        <begin position="357"/>
        <end position="528"/>
    </location>
</feature>
<dbReference type="SMART" id="SM00490">
    <property type="entry name" value="HELICc"/>
    <property type="match status" value="1"/>
</dbReference>
<dbReference type="SUPFAM" id="SSF52540">
    <property type="entry name" value="P-loop containing nucleoside triphosphate hydrolases"/>
    <property type="match status" value="1"/>
</dbReference>
<dbReference type="PANTHER" id="PTHR47959">
    <property type="entry name" value="ATP-DEPENDENT RNA HELICASE RHLE-RELATED"/>
    <property type="match status" value="1"/>
</dbReference>
<protein>
    <submittedName>
        <fullName evidence="11">DEAD/DEAH box helicase</fullName>
    </submittedName>
</protein>
<dbReference type="InterPro" id="IPR014001">
    <property type="entry name" value="Helicase_ATP-bd"/>
</dbReference>